<dbReference type="OrthoDB" id="1125667at2759"/>
<feature type="region of interest" description="Disordered" evidence="1">
    <location>
        <begin position="1"/>
        <end position="25"/>
    </location>
</feature>
<evidence type="ECO:0000256" key="1">
    <source>
        <dbReference type="SAM" id="MobiDB-lite"/>
    </source>
</evidence>
<dbReference type="InterPro" id="IPR040256">
    <property type="entry name" value="At4g02000-like"/>
</dbReference>
<name>A0A8X7TLX6_BRACI</name>
<dbReference type="EMBL" id="JAAMPC010000017">
    <property type="protein sequence ID" value="KAG2246870.1"/>
    <property type="molecule type" value="Genomic_DNA"/>
</dbReference>
<gene>
    <name evidence="3" type="ORF">Bca52824_086498</name>
</gene>
<keyword evidence="4" id="KW-1185">Reference proteome</keyword>
<dbReference type="Pfam" id="PF14111">
    <property type="entry name" value="DUF4283"/>
    <property type="match status" value="1"/>
</dbReference>
<sequence length="342" mass="38107">MATATALFGDGDGDCSPSEGNDREKTRTISDLALATLEGNTLGAQESGVVENGDGQILVETSKGLDFAAGEESGATLARSMERSSPWKKKQHDGVVPEASIEITNGVASMEIPDEIFDEAELLWKSYVMGYFIGDVPHVGSIHATVNRIWASPKGGSKIDVQFIEKNTVLFRIENSQMRARVIQRKHWHISDVPFVVNVWSPESALNPPDLSSMPLWVDLRGVPNNLYSHKGLRCLSKAAGKFVKLHPTTEKCVRLDVARVLVEVNLHQELVEKISFRDNAGTFREIGGQDCLSKEVRILNKKTAAGSTFTYRRIWNPRRVWGRRNSRLYSFQSLQQRRSLK</sequence>
<organism evidence="3 4">
    <name type="scientific">Brassica carinata</name>
    <name type="common">Ethiopian mustard</name>
    <name type="synonym">Abyssinian cabbage</name>
    <dbReference type="NCBI Taxonomy" id="52824"/>
    <lineage>
        <taxon>Eukaryota</taxon>
        <taxon>Viridiplantae</taxon>
        <taxon>Streptophyta</taxon>
        <taxon>Embryophyta</taxon>
        <taxon>Tracheophyta</taxon>
        <taxon>Spermatophyta</taxon>
        <taxon>Magnoliopsida</taxon>
        <taxon>eudicotyledons</taxon>
        <taxon>Gunneridae</taxon>
        <taxon>Pentapetalae</taxon>
        <taxon>rosids</taxon>
        <taxon>malvids</taxon>
        <taxon>Brassicales</taxon>
        <taxon>Brassicaceae</taxon>
        <taxon>Brassiceae</taxon>
        <taxon>Brassica</taxon>
    </lineage>
</organism>
<feature type="domain" description="DUF4283" evidence="2">
    <location>
        <begin position="122"/>
        <end position="207"/>
    </location>
</feature>
<protein>
    <recommendedName>
        <fullName evidence="2">DUF4283 domain-containing protein</fullName>
    </recommendedName>
</protein>
<reference evidence="3 4" key="1">
    <citation type="submission" date="2020-02" db="EMBL/GenBank/DDBJ databases">
        <authorList>
            <person name="Ma Q."/>
            <person name="Huang Y."/>
            <person name="Song X."/>
            <person name="Pei D."/>
        </authorList>
    </citation>
    <scope>NUCLEOTIDE SEQUENCE [LARGE SCALE GENOMIC DNA]</scope>
    <source>
        <strain evidence="3">Sxm20200214</strain>
        <tissue evidence="3">Leaf</tissue>
    </source>
</reference>
<dbReference type="PANTHER" id="PTHR31286">
    <property type="entry name" value="GLYCINE-RICH CELL WALL STRUCTURAL PROTEIN 1.8-LIKE"/>
    <property type="match status" value="1"/>
</dbReference>
<dbReference type="PANTHER" id="PTHR31286:SF148">
    <property type="entry name" value="DUF4283 DOMAIN-CONTAINING PROTEIN"/>
    <property type="match status" value="1"/>
</dbReference>
<accession>A0A8X7TLX6</accession>
<comment type="caution">
    <text evidence="3">The sequence shown here is derived from an EMBL/GenBank/DDBJ whole genome shotgun (WGS) entry which is preliminary data.</text>
</comment>
<dbReference type="InterPro" id="IPR025558">
    <property type="entry name" value="DUF4283"/>
</dbReference>
<dbReference type="AlphaFoldDB" id="A0A8X7TLX6"/>
<evidence type="ECO:0000313" key="3">
    <source>
        <dbReference type="EMBL" id="KAG2246870.1"/>
    </source>
</evidence>
<proteinExistence type="predicted"/>
<evidence type="ECO:0000313" key="4">
    <source>
        <dbReference type="Proteomes" id="UP000886595"/>
    </source>
</evidence>
<dbReference type="Proteomes" id="UP000886595">
    <property type="component" value="Unassembled WGS sequence"/>
</dbReference>
<evidence type="ECO:0000259" key="2">
    <source>
        <dbReference type="Pfam" id="PF14111"/>
    </source>
</evidence>